<dbReference type="InterPro" id="IPR011604">
    <property type="entry name" value="PDDEXK-like_dom_sf"/>
</dbReference>
<dbReference type="PATRIC" id="fig|129848.4.peg.1959"/>
<dbReference type="AlphaFoldDB" id="A0A1D3L498"/>
<name>A0A1D3L498_9EURY</name>
<dbReference type="RefSeq" id="WP_071907522.1">
    <property type="nucleotide sequence ID" value="NZ_LT607756.1"/>
</dbReference>
<evidence type="ECO:0000313" key="3">
    <source>
        <dbReference type="Proteomes" id="UP000094707"/>
    </source>
</evidence>
<dbReference type="Proteomes" id="UP000094707">
    <property type="component" value="Chromosome I"/>
</dbReference>
<dbReference type="InterPro" id="IPR038726">
    <property type="entry name" value="PDDEXK_AddAB-type"/>
</dbReference>
<gene>
    <name evidence="2" type="ORF">MCBB_1913</name>
</gene>
<feature type="domain" description="PD-(D/E)XK endonuclease-like" evidence="1">
    <location>
        <begin position="58"/>
        <end position="214"/>
    </location>
</feature>
<dbReference type="OrthoDB" id="69128at2157"/>
<dbReference type="Gene3D" id="3.90.320.10">
    <property type="match status" value="1"/>
</dbReference>
<organism evidence="2 3">
    <name type="scientific">Methanobacterium congolense</name>
    <dbReference type="NCBI Taxonomy" id="118062"/>
    <lineage>
        <taxon>Archaea</taxon>
        <taxon>Methanobacteriati</taxon>
        <taxon>Methanobacteriota</taxon>
        <taxon>Methanomada group</taxon>
        <taxon>Methanobacteria</taxon>
        <taxon>Methanobacteriales</taxon>
        <taxon>Methanobacteriaceae</taxon>
        <taxon>Methanobacterium</taxon>
    </lineage>
</organism>
<accession>A0A1D3L498</accession>
<dbReference type="Pfam" id="PF12705">
    <property type="entry name" value="PDDEXK_1"/>
    <property type="match status" value="1"/>
</dbReference>
<dbReference type="KEGG" id="mcub:MCBB_1913"/>
<dbReference type="STRING" id="118062.MCBB_1913"/>
<protein>
    <recommendedName>
        <fullName evidence="1">PD-(D/E)XK endonuclease-like domain-containing protein</fullName>
    </recommendedName>
</protein>
<keyword evidence="3" id="KW-1185">Reference proteome</keyword>
<reference evidence="2 3" key="1">
    <citation type="submission" date="2016-08" db="EMBL/GenBank/DDBJ databases">
        <authorList>
            <person name="Seilhamer J.J."/>
        </authorList>
    </citation>
    <scope>NUCLEOTIDE SEQUENCE [LARGE SCALE GENOMIC DNA]</scope>
    <source>
        <strain evidence="2">Buetzberg</strain>
    </source>
</reference>
<evidence type="ECO:0000313" key="2">
    <source>
        <dbReference type="EMBL" id="SCG86461.1"/>
    </source>
</evidence>
<evidence type="ECO:0000259" key="1">
    <source>
        <dbReference type="Pfam" id="PF12705"/>
    </source>
</evidence>
<dbReference type="EMBL" id="LT607756">
    <property type="protein sequence ID" value="SCG86461.1"/>
    <property type="molecule type" value="Genomic_DNA"/>
</dbReference>
<sequence>MKYGKPIFDQSKLKITSDKKYFPISWLNTQGFCEYCIKLEYHDEIKVGPTKAMLKGTQEHSALEAKFLEEAEETTFEEMMESSKTAEMLSREMWVESESYGIRGYIDEIWMTPEEFVIIDDKPGQRAYSSTINQVYGYCLAFKDIINDDRRIVASLRQRGTDNIFWVAPFDTRVERATIELVERVHRLLNGEEEFIPTKNANKCRSCRFKTHCDMKCEF</sequence>
<proteinExistence type="predicted"/>
<dbReference type="GeneID" id="30412751"/>